<feature type="compositionally biased region" description="Low complexity" evidence="1">
    <location>
        <begin position="279"/>
        <end position="290"/>
    </location>
</feature>
<sequence>MTSDLALDRPDPRRLRAAMFVDFDNVYIGLRRLDPEAAEAFATDPGHWLAELEAGSDADGEFTRRFLVRACYLNPSVFSRYRPNFTRAGFQVVDCPSLTQQGKSSADINLVLDAVDALGADTRYDEFVIVSADADFTPLAQRCRAADRRVTIITASPAASAYRAVADTVITANDLAELVTGGDGGATDALLAEGTESADPAEGTDDTRSSRGGRGGAGGRGEAGGAEAAGPERDGRGSDSGDGAGTTGGTGRSGGTAGRSDAATTREATAPSGTSTPGSLAARRAVLQRVRSADRPVPTGTVAQAAQKADPTLPTTRWAGTGGFLPWLAQAVPELGVAARPSPGYVWDPKRFGEADLPGAAATGPDTDATALQRQVISVTDTPGLSRDNYRVLHTALAEDVQAHPFERAATARRVRDACQEAGAAVGKASVNAVINGVLYVGLELDESVTAEDVAEAWADNVVGLCRGARMELTEADEAAIDDWVGGGLLEALDD</sequence>
<dbReference type="OrthoDB" id="2379772at2"/>
<accession>A0A3M2J3V7</accession>
<evidence type="ECO:0000256" key="1">
    <source>
        <dbReference type="SAM" id="MobiDB-lite"/>
    </source>
</evidence>
<dbReference type="GO" id="GO:0004540">
    <property type="term" value="F:RNA nuclease activity"/>
    <property type="evidence" value="ECO:0007669"/>
    <property type="project" value="InterPro"/>
</dbReference>
<feature type="domain" description="NYN" evidence="2">
    <location>
        <begin position="16"/>
        <end position="171"/>
    </location>
</feature>
<evidence type="ECO:0000259" key="2">
    <source>
        <dbReference type="Pfam" id="PF01936"/>
    </source>
</evidence>
<organism evidence="3 4">
    <name type="scientific">Cellulomonas triticagri</name>
    <dbReference type="NCBI Taxonomy" id="2483352"/>
    <lineage>
        <taxon>Bacteria</taxon>
        <taxon>Bacillati</taxon>
        <taxon>Actinomycetota</taxon>
        <taxon>Actinomycetes</taxon>
        <taxon>Micrococcales</taxon>
        <taxon>Cellulomonadaceae</taxon>
        <taxon>Cellulomonas</taxon>
    </lineage>
</organism>
<feature type="compositionally biased region" description="Gly residues" evidence="1">
    <location>
        <begin position="240"/>
        <end position="257"/>
    </location>
</feature>
<name>A0A3M2J3V7_9CELL</name>
<dbReference type="RefSeq" id="WP_122149877.1">
    <property type="nucleotide sequence ID" value="NZ_RFFI01000072.1"/>
</dbReference>
<evidence type="ECO:0000313" key="3">
    <source>
        <dbReference type="EMBL" id="RMI08767.1"/>
    </source>
</evidence>
<evidence type="ECO:0000313" key="4">
    <source>
        <dbReference type="Proteomes" id="UP000269289"/>
    </source>
</evidence>
<dbReference type="EMBL" id="RFFI01000072">
    <property type="protein sequence ID" value="RMI08767.1"/>
    <property type="molecule type" value="Genomic_DNA"/>
</dbReference>
<dbReference type="Pfam" id="PF01936">
    <property type="entry name" value="NYN"/>
    <property type="match status" value="1"/>
</dbReference>
<dbReference type="PANTHER" id="PTHR35811">
    <property type="entry name" value="SLR1870 PROTEIN"/>
    <property type="match status" value="1"/>
</dbReference>
<dbReference type="Gene3D" id="3.40.50.1010">
    <property type="entry name" value="5'-nuclease"/>
    <property type="match status" value="1"/>
</dbReference>
<keyword evidence="4" id="KW-1185">Reference proteome</keyword>
<protein>
    <submittedName>
        <fullName evidence="3">NYN domain-containing protein</fullName>
    </submittedName>
</protein>
<dbReference type="Proteomes" id="UP000269289">
    <property type="component" value="Unassembled WGS sequence"/>
</dbReference>
<proteinExistence type="predicted"/>
<dbReference type="InterPro" id="IPR021139">
    <property type="entry name" value="NYN"/>
</dbReference>
<dbReference type="AlphaFoldDB" id="A0A3M2J3V7"/>
<dbReference type="PANTHER" id="PTHR35811:SF1">
    <property type="entry name" value="HTH OST-TYPE DOMAIN-CONTAINING PROTEIN"/>
    <property type="match status" value="1"/>
</dbReference>
<feature type="region of interest" description="Disordered" evidence="1">
    <location>
        <begin position="187"/>
        <end position="315"/>
    </location>
</feature>
<reference evidence="3 4" key="1">
    <citation type="submission" date="2018-10" db="EMBL/GenBank/DDBJ databases">
        <title>Isolation, diversity and antifungal activity of actinobacteria from wheat.</title>
        <authorList>
            <person name="Han C."/>
        </authorList>
    </citation>
    <scope>NUCLEOTIDE SEQUENCE [LARGE SCALE GENOMIC DNA]</scope>
    <source>
        <strain evidence="3 4">NEAU-YY56</strain>
    </source>
</reference>
<feature type="compositionally biased region" description="Gly residues" evidence="1">
    <location>
        <begin position="212"/>
        <end position="224"/>
    </location>
</feature>
<gene>
    <name evidence="3" type="ORF">EBM89_13160</name>
</gene>
<comment type="caution">
    <text evidence="3">The sequence shown here is derived from an EMBL/GenBank/DDBJ whole genome shotgun (WGS) entry which is preliminary data.</text>
</comment>
<feature type="compositionally biased region" description="Basic and acidic residues" evidence="1">
    <location>
        <begin position="230"/>
        <end position="239"/>
    </location>
</feature>